<sequence>MGNICQSMVPQEDVLFAATRRMCIDPDGPVRPAEWHCLLDKINKVILRHTFSTNEIIFDIPKTKFQPPQMDQKLVKIDTTHLIELSNNSHKINQLKNLLDKIKEEVLLVKSPIFHPDGIDAGIILLYYF</sequence>
<accession>A0A8K0D5U3</accession>
<organism evidence="1 2">
    <name type="scientific">Ignelater luminosus</name>
    <name type="common">Cucubano</name>
    <name type="synonym">Pyrophorus luminosus</name>
    <dbReference type="NCBI Taxonomy" id="2038154"/>
    <lineage>
        <taxon>Eukaryota</taxon>
        <taxon>Metazoa</taxon>
        <taxon>Ecdysozoa</taxon>
        <taxon>Arthropoda</taxon>
        <taxon>Hexapoda</taxon>
        <taxon>Insecta</taxon>
        <taxon>Pterygota</taxon>
        <taxon>Neoptera</taxon>
        <taxon>Endopterygota</taxon>
        <taxon>Coleoptera</taxon>
        <taxon>Polyphaga</taxon>
        <taxon>Elateriformia</taxon>
        <taxon>Elateroidea</taxon>
        <taxon>Elateridae</taxon>
        <taxon>Agrypninae</taxon>
        <taxon>Pyrophorini</taxon>
        <taxon>Ignelater</taxon>
    </lineage>
</organism>
<evidence type="ECO:0000313" key="1">
    <source>
        <dbReference type="EMBL" id="KAF2899784.1"/>
    </source>
</evidence>
<protein>
    <submittedName>
        <fullName evidence="1">Uncharacterized protein</fullName>
    </submittedName>
</protein>
<reference evidence="1" key="1">
    <citation type="submission" date="2019-08" db="EMBL/GenBank/DDBJ databases">
        <title>The genome of the North American firefly Photinus pyralis.</title>
        <authorList>
            <consortium name="Photinus pyralis genome working group"/>
            <person name="Fallon T.R."/>
            <person name="Sander Lower S.E."/>
            <person name="Weng J.-K."/>
        </authorList>
    </citation>
    <scope>NUCLEOTIDE SEQUENCE</scope>
    <source>
        <strain evidence="1">TRF0915ILg1</strain>
        <tissue evidence="1">Whole body</tissue>
    </source>
</reference>
<keyword evidence="2" id="KW-1185">Reference proteome</keyword>
<dbReference type="EMBL" id="VTPC01002638">
    <property type="protein sequence ID" value="KAF2899784.1"/>
    <property type="molecule type" value="Genomic_DNA"/>
</dbReference>
<comment type="caution">
    <text evidence="1">The sequence shown here is derived from an EMBL/GenBank/DDBJ whole genome shotgun (WGS) entry which is preliminary data.</text>
</comment>
<dbReference type="AlphaFoldDB" id="A0A8K0D5U3"/>
<dbReference type="Proteomes" id="UP000801492">
    <property type="component" value="Unassembled WGS sequence"/>
</dbReference>
<evidence type="ECO:0000313" key="2">
    <source>
        <dbReference type="Proteomes" id="UP000801492"/>
    </source>
</evidence>
<name>A0A8K0D5U3_IGNLU</name>
<proteinExistence type="predicted"/>
<gene>
    <name evidence="1" type="ORF">ILUMI_06405</name>
</gene>